<feature type="signal peptide" evidence="1">
    <location>
        <begin position="1"/>
        <end position="26"/>
    </location>
</feature>
<dbReference type="Proteomes" id="UP000063991">
    <property type="component" value="Chromosome"/>
</dbReference>
<evidence type="ECO:0000313" key="3">
    <source>
        <dbReference type="EMBL" id="OES38190.1"/>
    </source>
</evidence>
<evidence type="ECO:0000313" key="5">
    <source>
        <dbReference type="Proteomes" id="UP000095392"/>
    </source>
</evidence>
<reference evidence="2 4" key="1">
    <citation type="submission" date="2015-12" db="EMBL/GenBank/DDBJ databases">
        <authorList>
            <person name="Shamseldin A."/>
            <person name="Moawad H."/>
            <person name="Abd El-Rahim W.M."/>
            <person name="Sadowsky M.J."/>
        </authorList>
    </citation>
    <scope>NUCLEOTIDE SEQUENCE [LARGE SCALE GENOMIC DNA]</scope>
    <source>
        <strain evidence="2 4">D7</strain>
    </source>
</reference>
<dbReference type="PATRIC" id="fig|28108.53.peg.47"/>
<dbReference type="Pfam" id="PF11102">
    <property type="entry name" value="YjbF"/>
    <property type="match status" value="1"/>
</dbReference>
<dbReference type="STRING" id="28108.ACZ81_00250"/>
<accession>A0A126PUM2</accession>
<dbReference type="EMBL" id="CP014323">
    <property type="protein sequence ID" value="AMJ96744.1"/>
    <property type="molecule type" value="Genomic_DNA"/>
</dbReference>
<dbReference type="SUPFAM" id="SSF159270">
    <property type="entry name" value="YmcC-like"/>
    <property type="match status" value="1"/>
</dbReference>
<reference evidence="3 5" key="2">
    <citation type="submission" date="2016-09" db="EMBL/GenBank/DDBJ databases">
        <title>Draft Genome Sequence of four Alteromonas macleodii strains isolated from copper coupons and grown long-term at elevated copper levels.</title>
        <authorList>
            <person name="Cusick K."/>
            <person name="Dale J."/>
            <person name="Little B."/>
            <person name="Biffinger J."/>
        </authorList>
    </citation>
    <scope>NUCLEOTIDE SEQUENCE [LARGE SCALE GENOMIC DNA]</scope>
    <source>
        <strain evidence="3 5">KCP01</strain>
    </source>
</reference>
<keyword evidence="5" id="KW-1185">Reference proteome</keyword>
<dbReference type="Proteomes" id="UP000095392">
    <property type="component" value="Unassembled WGS sequence"/>
</dbReference>
<dbReference type="EMBL" id="MIPY01000003">
    <property type="protein sequence ID" value="OES38190.1"/>
    <property type="molecule type" value="Genomic_DNA"/>
</dbReference>
<dbReference type="OrthoDB" id="5591889at2"/>
<evidence type="ECO:0000313" key="4">
    <source>
        <dbReference type="Proteomes" id="UP000063991"/>
    </source>
</evidence>
<proteinExistence type="predicted"/>
<name>A0A126PUM2_ALTMA</name>
<keyword evidence="1" id="KW-0732">Signal</keyword>
<organism evidence="2 4">
    <name type="scientific">Alteromonas macleodii</name>
    <name type="common">Pseudoalteromonas macleodii</name>
    <dbReference type="NCBI Taxonomy" id="28108"/>
    <lineage>
        <taxon>Bacteria</taxon>
        <taxon>Pseudomonadati</taxon>
        <taxon>Pseudomonadota</taxon>
        <taxon>Gammaproteobacteria</taxon>
        <taxon>Alteromonadales</taxon>
        <taxon>Alteromonadaceae</taxon>
        <taxon>Alteromonas/Salinimonas group</taxon>
        <taxon>Alteromonas</taxon>
    </lineage>
</organism>
<dbReference type="InterPro" id="IPR023373">
    <property type="entry name" value="YmcC_sf"/>
</dbReference>
<gene>
    <name evidence="2" type="ORF">AVL55_00255</name>
    <name evidence="3" type="ORF">BFV95_0056</name>
</gene>
<evidence type="ECO:0000313" key="2">
    <source>
        <dbReference type="EMBL" id="AMJ96744.1"/>
    </source>
</evidence>
<dbReference type="Gene3D" id="2.40.360.10">
    <property type="entry name" value="YmcC-like"/>
    <property type="match status" value="1"/>
</dbReference>
<protein>
    <submittedName>
        <fullName evidence="2">Uncharacterized protein</fullName>
    </submittedName>
</protein>
<evidence type="ECO:0000256" key="1">
    <source>
        <dbReference type="SAM" id="SignalP"/>
    </source>
</evidence>
<feature type="chain" id="PRO_5014244888" evidence="1">
    <location>
        <begin position="27"/>
        <end position="229"/>
    </location>
</feature>
<dbReference type="RefSeq" id="WP_014947754.1">
    <property type="nucleotide sequence ID" value="NZ_CP012202.1"/>
</dbReference>
<dbReference type="PROSITE" id="PS51257">
    <property type="entry name" value="PROKAR_LIPOPROTEIN"/>
    <property type="match status" value="1"/>
</dbReference>
<dbReference type="GeneID" id="56265242"/>
<dbReference type="InterPro" id="IPR021308">
    <property type="entry name" value="GfcB"/>
</dbReference>
<dbReference type="AlphaFoldDB" id="A0A126PUM2"/>
<dbReference type="OMA" id="TTKGLGN"/>
<sequence length="229" mass="25804">MKLHTLFALSGVVCLFLSGCSTTSLAYYNTLKLALKDRTVSYTVEEIAASKADLMQIKAGGRDAASLALAYIDGEKYRWVSGDKVIFTMHHGIIVKTEGLDHDLYYTGNLQHNPLATNNVLPFNWKRKVDIASIGYGVPVDSSWRIEGEETREYLGFSVPVIKVIETVEFSEYTPFIDVGLSWENTYFLHKYSKELLASKQQFSPEGDVYDMVYLSRVVREMKTQGATQ</sequence>